<dbReference type="SMR" id="A2E1Z8"/>
<dbReference type="GO" id="GO:0034315">
    <property type="term" value="P:regulation of Arp2/3 complex-mediated actin nucleation"/>
    <property type="evidence" value="ECO:0000318"/>
    <property type="project" value="GO_Central"/>
</dbReference>
<sequence>MTSLNESTEIQRIIDADKEIIMFANWMPITGNITKGDGLLIISDIAMYVMQYDTQCQLISRAKEYIVSTESVTFQEPDSLNFTFPNDRQIILKFPYPKDIMSIFITQLWQISIQNEFPQISESLSISFKQFHPKINIAKRFYAKSLTKNRTISTELYKNILHYFESKPNTVVISEINGVENFIDVLLFAIYPFDYIKKLVIDGETTNSYFRNISQNSEYLANIRTLVISATPDEYFPNCMQSLSNLTIERIEFRGLAIGKEHLDAISSYYLNSKCQFINFERISFDCRETEVNQFFTTLSSASSNRIIGLTTVRMDKRDELLNTFMRLKHLYLRGTGLNLSKIFKSLQGTNIVTADLSGSRCRKLLDPSIKLPSKLSKLIVNEISWTNRSLLALFTMVDNLSSQISLSISHATMTKDHWTSFFGEKVSMKNIQAFTWNDNPINQAFVKNICKSQVKYLSVGGNLEGGSANDFFQCSNNIEFLDISGYGDKKVCNSVIETVISAAKSKRVKYIDFSGNNIGDSKFGTLIPFISRFDGFLMDKNSILDPKSYSQLQTEFQKRQMQIPTIAPMFDYYKSPKGVLGKVPDFKGKFHLKFETRSFPEQSSVAAADFKDRIKSENKTGVIEDAKSVMMIPAPLSDYMPLVKERELRLEDDPVETDKWALDLVEIPANEFDKLKSSIMAELNFDNLKKNLMEIAQ</sequence>
<accession>A2E1Z8</accession>
<gene>
    <name evidence="1" type="ORF">TVAG_164570</name>
</gene>
<reference evidence="1" key="1">
    <citation type="submission" date="2006-10" db="EMBL/GenBank/DDBJ databases">
        <authorList>
            <person name="Amadeo P."/>
            <person name="Zhao Q."/>
            <person name="Wortman J."/>
            <person name="Fraser-Liggett C."/>
            <person name="Carlton J."/>
        </authorList>
    </citation>
    <scope>NUCLEOTIDE SEQUENCE</scope>
    <source>
        <strain evidence="1">G3</strain>
    </source>
</reference>
<evidence type="ECO:0000313" key="1">
    <source>
        <dbReference type="EMBL" id="EAY13347.1"/>
    </source>
</evidence>
<dbReference type="EMBL" id="DS113287">
    <property type="protein sequence ID" value="EAY13347.1"/>
    <property type="molecule type" value="Genomic_DNA"/>
</dbReference>
<name>A2E1Z8_TRIV3</name>
<dbReference type="GO" id="GO:0030027">
    <property type="term" value="C:lamellipodium"/>
    <property type="evidence" value="ECO:0000318"/>
    <property type="project" value="GO_Central"/>
</dbReference>
<dbReference type="KEGG" id="tva:4771324"/>
<proteinExistence type="predicted"/>
<dbReference type="InterPro" id="IPR032675">
    <property type="entry name" value="LRR_dom_sf"/>
</dbReference>
<dbReference type="AlphaFoldDB" id="A2E1Z8"/>
<dbReference type="SUPFAM" id="SSF52047">
    <property type="entry name" value="RNI-like"/>
    <property type="match status" value="1"/>
</dbReference>
<dbReference type="RefSeq" id="XP_001325570.1">
    <property type="nucleotide sequence ID" value="XM_001325535.1"/>
</dbReference>
<dbReference type="VEuPathDB" id="TrichDB:TVAGG3_0035970"/>
<evidence type="ECO:0008006" key="3">
    <source>
        <dbReference type="Google" id="ProtNLM"/>
    </source>
</evidence>
<dbReference type="InParanoid" id="A2E1Z8"/>
<protein>
    <recommendedName>
        <fullName evidence="3">Leucine Rich Repeat family protein</fullName>
    </recommendedName>
</protein>
<organism evidence="1 2">
    <name type="scientific">Trichomonas vaginalis (strain ATCC PRA-98 / G3)</name>
    <dbReference type="NCBI Taxonomy" id="412133"/>
    <lineage>
        <taxon>Eukaryota</taxon>
        <taxon>Metamonada</taxon>
        <taxon>Parabasalia</taxon>
        <taxon>Trichomonadida</taxon>
        <taxon>Trichomonadidae</taxon>
        <taxon>Trichomonas</taxon>
    </lineage>
</organism>
<reference evidence="1" key="2">
    <citation type="journal article" date="2007" name="Science">
        <title>Draft genome sequence of the sexually transmitted pathogen Trichomonas vaginalis.</title>
        <authorList>
            <person name="Carlton J.M."/>
            <person name="Hirt R.P."/>
            <person name="Silva J.C."/>
            <person name="Delcher A.L."/>
            <person name="Schatz M."/>
            <person name="Zhao Q."/>
            <person name="Wortman J.R."/>
            <person name="Bidwell S.L."/>
            <person name="Alsmark U.C.M."/>
            <person name="Besteiro S."/>
            <person name="Sicheritz-Ponten T."/>
            <person name="Noel C.J."/>
            <person name="Dacks J.B."/>
            <person name="Foster P.G."/>
            <person name="Simillion C."/>
            <person name="Van de Peer Y."/>
            <person name="Miranda-Saavedra D."/>
            <person name="Barton G.J."/>
            <person name="Westrop G.D."/>
            <person name="Mueller S."/>
            <person name="Dessi D."/>
            <person name="Fiori P.L."/>
            <person name="Ren Q."/>
            <person name="Paulsen I."/>
            <person name="Zhang H."/>
            <person name="Bastida-Corcuera F.D."/>
            <person name="Simoes-Barbosa A."/>
            <person name="Brown M.T."/>
            <person name="Hayes R.D."/>
            <person name="Mukherjee M."/>
            <person name="Okumura C.Y."/>
            <person name="Schneider R."/>
            <person name="Smith A.J."/>
            <person name="Vanacova S."/>
            <person name="Villalvazo M."/>
            <person name="Haas B.J."/>
            <person name="Pertea M."/>
            <person name="Feldblyum T.V."/>
            <person name="Utterback T.R."/>
            <person name="Shu C.L."/>
            <person name="Osoegawa K."/>
            <person name="de Jong P.J."/>
            <person name="Hrdy I."/>
            <person name="Horvathova L."/>
            <person name="Zubacova Z."/>
            <person name="Dolezal P."/>
            <person name="Malik S.B."/>
            <person name="Logsdon J.M. Jr."/>
            <person name="Henze K."/>
            <person name="Gupta A."/>
            <person name="Wang C.C."/>
            <person name="Dunne R.L."/>
            <person name="Upcroft J.A."/>
            <person name="Upcroft P."/>
            <person name="White O."/>
            <person name="Salzberg S.L."/>
            <person name="Tang P."/>
            <person name="Chiu C.-H."/>
            <person name="Lee Y.-S."/>
            <person name="Embley T.M."/>
            <person name="Coombs G.H."/>
            <person name="Mottram J.C."/>
            <person name="Tachezy J."/>
            <person name="Fraser-Liggett C.M."/>
            <person name="Johnson P.J."/>
        </authorList>
    </citation>
    <scope>NUCLEOTIDE SEQUENCE [LARGE SCALE GENOMIC DNA]</scope>
    <source>
        <strain evidence="1">G3</strain>
    </source>
</reference>
<keyword evidence="2" id="KW-1185">Reference proteome</keyword>
<dbReference type="Gene3D" id="3.80.10.10">
    <property type="entry name" value="Ribonuclease Inhibitor"/>
    <property type="match status" value="1"/>
</dbReference>
<dbReference type="Proteomes" id="UP000001542">
    <property type="component" value="Unassembled WGS sequence"/>
</dbReference>
<dbReference type="GO" id="GO:0016477">
    <property type="term" value="P:cell migration"/>
    <property type="evidence" value="ECO:0000318"/>
    <property type="project" value="GO_Central"/>
</dbReference>
<evidence type="ECO:0000313" key="2">
    <source>
        <dbReference type="Proteomes" id="UP000001542"/>
    </source>
</evidence>
<dbReference type="GO" id="GO:0005886">
    <property type="term" value="C:plasma membrane"/>
    <property type="evidence" value="ECO:0000318"/>
    <property type="project" value="GO_Central"/>
</dbReference>
<dbReference type="VEuPathDB" id="TrichDB:TVAG_164570"/>